<evidence type="ECO:0000256" key="1">
    <source>
        <dbReference type="SAM" id="SignalP"/>
    </source>
</evidence>
<keyword evidence="1" id="KW-0732">Signal</keyword>
<name>A0A5C1QM63_9SPIO</name>
<sequence length="161" mass="17870">MKKKNIIFFLFTLFTISTTYSYTGLGAAYTFGLDSEGNNKGAALSINTPAIPGTVQNVRLAFNGSEYFNFSISDDWWVIQENISGDLDFYVGLGFYTGIVITEDDSDFSLGGRVPIGLTMKPIDFLEFFLEVAPAMGVGFKPTIYFPSWNVQAALGMRLWF</sequence>
<evidence type="ECO:0000313" key="2">
    <source>
        <dbReference type="EMBL" id="QEN08741.1"/>
    </source>
</evidence>
<reference evidence="2 3" key="1">
    <citation type="submission" date="2019-02" db="EMBL/GenBank/DDBJ databases">
        <title>Complete Genome Sequence and Methylome Analysis of free living Spirochaetas.</title>
        <authorList>
            <person name="Fomenkov A."/>
            <person name="Dubinina G."/>
            <person name="Leshcheva N."/>
            <person name="Mikheeva N."/>
            <person name="Grabovich M."/>
            <person name="Vincze T."/>
            <person name="Roberts R.J."/>
        </authorList>
    </citation>
    <scope>NUCLEOTIDE SEQUENCE [LARGE SCALE GENOMIC DNA]</scope>
    <source>
        <strain evidence="2 3">K2</strain>
    </source>
</reference>
<feature type="signal peptide" evidence="1">
    <location>
        <begin position="1"/>
        <end position="21"/>
    </location>
</feature>
<organism evidence="2 3">
    <name type="scientific">Oceanispirochaeta crateris</name>
    <dbReference type="NCBI Taxonomy" id="2518645"/>
    <lineage>
        <taxon>Bacteria</taxon>
        <taxon>Pseudomonadati</taxon>
        <taxon>Spirochaetota</taxon>
        <taxon>Spirochaetia</taxon>
        <taxon>Spirochaetales</taxon>
        <taxon>Spirochaetaceae</taxon>
        <taxon>Oceanispirochaeta</taxon>
    </lineage>
</organism>
<dbReference type="OrthoDB" id="371135at2"/>
<proteinExistence type="predicted"/>
<dbReference type="RefSeq" id="WP_149486822.1">
    <property type="nucleotide sequence ID" value="NZ_CP036150.1"/>
</dbReference>
<dbReference type="KEGG" id="ock:EXM22_12360"/>
<gene>
    <name evidence="2" type="ORF">EXM22_12360</name>
</gene>
<feature type="chain" id="PRO_5022900068" description="DUF3996 domain-containing protein" evidence="1">
    <location>
        <begin position="22"/>
        <end position="161"/>
    </location>
</feature>
<dbReference type="AlphaFoldDB" id="A0A5C1QM63"/>
<keyword evidence="3" id="KW-1185">Reference proteome</keyword>
<evidence type="ECO:0008006" key="4">
    <source>
        <dbReference type="Google" id="ProtNLM"/>
    </source>
</evidence>
<dbReference type="Proteomes" id="UP000324209">
    <property type="component" value="Chromosome"/>
</dbReference>
<dbReference type="EMBL" id="CP036150">
    <property type="protein sequence ID" value="QEN08741.1"/>
    <property type="molecule type" value="Genomic_DNA"/>
</dbReference>
<protein>
    <recommendedName>
        <fullName evidence="4">DUF3996 domain-containing protein</fullName>
    </recommendedName>
</protein>
<evidence type="ECO:0000313" key="3">
    <source>
        <dbReference type="Proteomes" id="UP000324209"/>
    </source>
</evidence>
<accession>A0A5C1QM63</accession>